<accession>A0AAW0SJP8</accession>
<keyword evidence="3" id="KW-1185">Reference proteome</keyword>
<dbReference type="AlphaFoldDB" id="A0AAW0SJP8"/>
<organism evidence="2 3">
    <name type="scientific">Scylla paramamosain</name>
    <name type="common">Mud crab</name>
    <dbReference type="NCBI Taxonomy" id="85552"/>
    <lineage>
        <taxon>Eukaryota</taxon>
        <taxon>Metazoa</taxon>
        <taxon>Ecdysozoa</taxon>
        <taxon>Arthropoda</taxon>
        <taxon>Crustacea</taxon>
        <taxon>Multicrustacea</taxon>
        <taxon>Malacostraca</taxon>
        <taxon>Eumalacostraca</taxon>
        <taxon>Eucarida</taxon>
        <taxon>Decapoda</taxon>
        <taxon>Pleocyemata</taxon>
        <taxon>Brachyura</taxon>
        <taxon>Eubrachyura</taxon>
        <taxon>Portunoidea</taxon>
        <taxon>Portunidae</taxon>
        <taxon>Portuninae</taxon>
        <taxon>Scylla</taxon>
    </lineage>
</organism>
<feature type="region of interest" description="Disordered" evidence="1">
    <location>
        <begin position="198"/>
        <end position="217"/>
    </location>
</feature>
<evidence type="ECO:0000256" key="1">
    <source>
        <dbReference type="SAM" id="MobiDB-lite"/>
    </source>
</evidence>
<name>A0AAW0SJP8_SCYPA</name>
<proteinExistence type="predicted"/>
<sequence length="231" mass="25375">MQASVARDKRPGGVPRQVPAQCPITEQQLGGAVQTPPQPRPKPGDCCYLLHNVVRHHQRAQKASEGIEVADPEESTAAENSISPYASPEVQEFIRGQQFQSSPLAKANFHPSRLEQTNSQTLISLPPDCNTARAGEVLLKLSGWAVRHAFCTGHTDAKHYRCSPDSRRVSTDVTMRTVHSRPNDKLRSEFACSVEIQGNHNRPLGPADALGEPRVPSATRELFESHLNQNP</sequence>
<protein>
    <submittedName>
        <fullName evidence="2">Uncharacterized protein</fullName>
    </submittedName>
</protein>
<reference evidence="2 3" key="1">
    <citation type="submission" date="2023-03" db="EMBL/GenBank/DDBJ databases">
        <title>High-quality genome of Scylla paramamosain provides insights in environmental adaptation.</title>
        <authorList>
            <person name="Zhang L."/>
        </authorList>
    </citation>
    <scope>NUCLEOTIDE SEQUENCE [LARGE SCALE GENOMIC DNA]</scope>
    <source>
        <strain evidence="2">LZ_2023a</strain>
        <tissue evidence="2">Muscle</tissue>
    </source>
</reference>
<dbReference type="Proteomes" id="UP001487740">
    <property type="component" value="Unassembled WGS sequence"/>
</dbReference>
<dbReference type="EMBL" id="JARAKH010000069">
    <property type="protein sequence ID" value="KAK8375131.1"/>
    <property type="molecule type" value="Genomic_DNA"/>
</dbReference>
<gene>
    <name evidence="2" type="ORF">O3P69_017801</name>
</gene>
<feature type="compositionally biased region" description="Basic and acidic residues" evidence="1">
    <location>
        <begin position="1"/>
        <end position="11"/>
    </location>
</feature>
<feature type="region of interest" description="Disordered" evidence="1">
    <location>
        <begin position="1"/>
        <end position="44"/>
    </location>
</feature>
<feature type="region of interest" description="Disordered" evidence="1">
    <location>
        <begin position="59"/>
        <end position="80"/>
    </location>
</feature>
<evidence type="ECO:0000313" key="2">
    <source>
        <dbReference type="EMBL" id="KAK8375131.1"/>
    </source>
</evidence>
<comment type="caution">
    <text evidence="2">The sequence shown here is derived from an EMBL/GenBank/DDBJ whole genome shotgun (WGS) entry which is preliminary data.</text>
</comment>
<evidence type="ECO:0000313" key="3">
    <source>
        <dbReference type="Proteomes" id="UP001487740"/>
    </source>
</evidence>